<dbReference type="PROSITE" id="PS51257">
    <property type="entry name" value="PROKAR_LIPOPROTEIN"/>
    <property type="match status" value="1"/>
</dbReference>
<keyword evidence="2" id="KW-1185">Reference proteome</keyword>
<dbReference type="EMBL" id="JAFVMF010000042">
    <property type="protein sequence ID" value="MBO1362026.1"/>
    <property type="molecule type" value="Genomic_DNA"/>
</dbReference>
<reference evidence="1 2" key="1">
    <citation type="submission" date="2021-03" db="EMBL/GenBank/DDBJ databases">
        <title>The complete genome sequence of Acetobacter sacchari TBRC 11175.</title>
        <authorList>
            <person name="Charoenyingcharoen P."/>
            <person name="Yukphan P."/>
        </authorList>
    </citation>
    <scope>NUCLEOTIDE SEQUENCE [LARGE SCALE GENOMIC DNA]</scope>
    <source>
        <strain evidence="1 2">TBRC 11175</strain>
    </source>
</reference>
<dbReference type="RefSeq" id="WP_207884114.1">
    <property type="nucleotide sequence ID" value="NZ_JAFVMF010000042.1"/>
</dbReference>
<name>A0ABS3M1R3_9PROT</name>
<organism evidence="1 2">
    <name type="scientific">Acetobacter sacchari</name>
    <dbReference type="NCBI Taxonomy" id="2661687"/>
    <lineage>
        <taxon>Bacteria</taxon>
        <taxon>Pseudomonadati</taxon>
        <taxon>Pseudomonadota</taxon>
        <taxon>Alphaproteobacteria</taxon>
        <taxon>Acetobacterales</taxon>
        <taxon>Acetobacteraceae</taxon>
        <taxon>Acetobacter</taxon>
    </lineage>
</organism>
<gene>
    <name evidence="1" type="ORF">J2D73_19785</name>
</gene>
<comment type="caution">
    <text evidence="1">The sequence shown here is derived from an EMBL/GenBank/DDBJ whole genome shotgun (WGS) entry which is preliminary data.</text>
</comment>
<evidence type="ECO:0000313" key="2">
    <source>
        <dbReference type="Proteomes" id="UP000664771"/>
    </source>
</evidence>
<evidence type="ECO:0000313" key="1">
    <source>
        <dbReference type="EMBL" id="MBO1362026.1"/>
    </source>
</evidence>
<accession>A0ABS3M1R3</accession>
<dbReference type="Proteomes" id="UP000664771">
    <property type="component" value="Unassembled WGS sequence"/>
</dbReference>
<evidence type="ECO:0008006" key="3">
    <source>
        <dbReference type="Google" id="ProtNLM"/>
    </source>
</evidence>
<sequence>MRGVVCGAVVTAAALGGCSPETTNAPPANWVASLHGTWRIDISSEDPDFTQELARKLRNALEMRLVSAGLTAQEGGAVDRVLTVNLTKVAIAEEVDYVTIGSPTTRDVLDAKETVQMKTADGFSSVQAFSVGAKSPHSYFNNEASLNDTISLLARRSVAALHSEK</sequence>
<proteinExistence type="predicted"/>
<protein>
    <recommendedName>
        <fullName evidence="3">DUF4410 domain-containing protein</fullName>
    </recommendedName>
</protein>